<gene>
    <name evidence="2" type="ORF">COHA_009601</name>
</gene>
<evidence type="ECO:0000313" key="2">
    <source>
        <dbReference type="EMBL" id="KAI7836536.1"/>
    </source>
</evidence>
<evidence type="ECO:0000313" key="3">
    <source>
        <dbReference type="Proteomes" id="UP001205105"/>
    </source>
</evidence>
<organism evidence="2 3">
    <name type="scientific">Chlorella ohadii</name>
    <dbReference type="NCBI Taxonomy" id="2649997"/>
    <lineage>
        <taxon>Eukaryota</taxon>
        <taxon>Viridiplantae</taxon>
        <taxon>Chlorophyta</taxon>
        <taxon>core chlorophytes</taxon>
        <taxon>Trebouxiophyceae</taxon>
        <taxon>Chlorellales</taxon>
        <taxon>Chlorellaceae</taxon>
        <taxon>Chlorella clade</taxon>
        <taxon>Chlorella</taxon>
    </lineage>
</organism>
<feature type="compositionally biased region" description="Low complexity" evidence="1">
    <location>
        <begin position="62"/>
        <end position="73"/>
    </location>
</feature>
<sequence>MAEVALPAAVPAQTGGAAAEQPAAQQPPVQRMLSSQRPPPSPFEDVPAADLAARPPLPPGTVAVPSSADAAADAADRRSPRNMIKPSKSALKISGDGGAPAAVQQPPANRALSWADTHGKEIHHVQEYQPSDHGSESFVHRTFGCNCCIQ</sequence>
<feature type="compositionally biased region" description="Low complexity" evidence="1">
    <location>
        <begin position="7"/>
        <end position="28"/>
    </location>
</feature>
<comment type="caution">
    <text evidence="2">The sequence shown here is derived from an EMBL/GenBank/DDBJ whole genome shotgun (WGS) entry which is preliminary data.</text>
</comment>
<accession>A0AAD5DHZ8</accession>
<dbReference type="Proteomes" id="UP001205105">
    <property type="component" value="Unassembled WGS sequence"/>
</dbReference>
<evidence type="ECO:0000256" key="1">
    <source>
        <dbReference type="SAM" id="MobiDB-lite"/>
    </source>
</evidence>
<reference evidence="2" key="1">
    <citation type="submission" date="2020-11" db="EMBL/GenBank/DDBJ databases">
        <title>Chlorella ohadii genome sequencing and assembly.</title>
        <authorList>
            <person name="Murik O."/>
            <person name="Treves H."/>
            <person name="Kedem I."/>
            <person name="Shotland Y."/>
            <person name="Kaplan A."/>
        </authorList>
    </citation>
    <scope>NUCLEOTIDE SEQUENCE</scope>
    <source>
        <strain evidence="2">1</strain>
    </source>
</reference>
<dbReference type="AlphaFoldDB" id="A0AAD5DHZ8"/>
<feature type="region of interest" description="Disordered" evidence="1">
    <location>
        <begin position="1"/>
        <end position="106"/>
    </location>
</feature>
<protein>
    <submittedName>
        <fullName evidence="2">Uncharacterized protein</fullName>
    </submittedName>
</protein>
<dbReference type="EMBL" id="JADXDR010000183">
    <property type="protein sequence ID" value="KAI7836536.1"/>
    <property type="molecule type" value="Genomic_DNA"/>
</dbReference>
<keyword evidence="3" id="KW-1185">Reference proteome</keyword>
<name>A0AAD5DHZ8_9CHLO</name>
<proteinExistence type="predicted"/>